<reference evidence="13 14" key="1">
    <citation type="journal article" date="2016" name="Nat. Commun.">
        <title>Thousands of microbial genomes shed light on interconnected biogeochemical processes in an aquifer system.</title>
        <authorList>
            <person name="Anantharaman K."/>
            <person name="Brown C.T."/>
            <person name="Hug L.A."/>
            <person name="Sharon I."/>
            <person name="Castelle C.J."/>
            <person name="Probst A.J."/>
            <person name="Thomas B.C."/>
            <person name="Singh A."/>
            <person name="Wilkins M.J."/>
            <person name="Karaoz U."/>
            <person name="Brodie E.L."/>
            <person name="Williams K.H."/>
            <person name="Hubbard S.S."/>
            <person name="Banfield J.F."/>
        </authorList>
    </citation>
    <scope>NUCLEOTIDE SEQUENCE [LARGE SCALE GENOMIC DNA]</scope>
</reference>
<protein>
    <recommendedName>
        <fullName evidence="10">UDP-N-acetylglucosamine--N-acetylmuramyl-(pentapeptide) pyrophosphoryl-undecaprenol N-acetylglucosamine transferase</fullName>
        <ecNumber evidence="10">2.4.1.227</ecNumber>
    </recommendedName>
    <alternativeName>
        <fullName evidence="10">Undecaprenyl-PP-MurNAc-pentapeptide-UDPGlcNAc GlcNAc transferase</fullName>
    </alternativeName>
</protein>
<dbReference type="AlphaFoldDB" id="A0A1G2SZ49"/>
<organism evidence="13 14">
    <name type="scientific">Candidatus Zambryskibacteria bacterium RIFCSPHIGHO2_01_FULL_46_25</name>
    <dbReference type="NCBI Taxonomy" id="1802738"/>
    <lineage>
        <taxon>Bacteria</taxon>
        <taxon>Candidatus Zambryskiibacteriota</taxon>
    </lineage>
</organism>
<name>A0A1G2SZ49_9BACT</name>
<proteinExistence type="inferred from homology"/>
<keyword evidence="1 10" id="KW-1003">Cell membrane</keyword>
<dbReference type="PANTHER" id="PTHR21015">
    <property type="entry name" value="UDP-N-ACETYLGLUCOSAMINE--N-ACETYLMURAMYL-(PENTAPEPTIDE) PYROPHOSPHORYL-UNDECAPRENOL N-ACETYLGLUCOSAMINE TRANSFERASE 1"/>
    <property type="match status" value="1"/>
</dbReference>
<evidence type="ECO:0000256" key="7">
    <source>
        <dbReference type="ARBA" id="ARBA00023136"/>
    </source>
</evidence>
<dbReference type="Proteomes" id="UP000178107">
    <property type="component" value="Unassembled WGS sequence"/>
</dbReference>
<feature type="binding site" evidence="10">
    <location>
        <position position="307"/>
    </location>
    <ligand>
        <name>UDP-N-acetyl-alpha-D-glucosamine</name>
        <dbReference type="ChEBI" id="CHEBI:57705"/>
    </ligand>
</feature>
<comment type="subcellular location">
    <subcellularLocation>
        <location evidence="10">Cell membrane</location>
        <topology evidence="10">Peripheral membrane protein</topology>
        <orientation evidence="10">Cytoplasmic side</orientation>
    </subcellularLocation>
</comment>
<dbReference type="GO" id="GO:0051301">
    <property type="term" value="P:cell division"/>
    <property type="evidence" value="ECO:0007669"/>
    <property type="project" value="UniProtKB-KW"/>
</dbReference>
<dbReference type="GO" id="GO:0005886">
    <property type="term" value="C:plasma membrane"/>
    <property type="evidence" value="ECO:0007669"/>
    <property type="project" value="UniProtKB-SubCell"/>
</dbReference>
<comment type="pathway">
    <text evidence="10">Cell wall biogenesis; peptidoglycan biosynthesis.</text>
</comment>
<dbReference type="GO" id="GO:0005975">
    <property type="term" value="P:carbohydrate metabolic process"/>
    <property type="evidence" value="ECO:0007669"/>
    <property type="project" value="InterPro"/>
</dbReference>
<dbReference type="GO" id="GO:0009252">
    <property type="term" value="P:peptidoglycan biosynthetic process"/>
    <property type="evidence" value="ECO:0007669"/>
    <property type="project" value="UniProtKB-UniRule"/>
</dbReference>
<keyword evidence="7 10" id="KW-0472">Membrane</keyword>
<dbReference type="GO" id="GO:0008360">
    <property type="term" value="P:regulation of cell shape"/>
    <property type="evidence" value="ECO:0007669"/>
    <property type="project" value="UniProtKB-KW"/>
</dbReference>
<evidence type="ECO:0000256" key="6">
    <source>
        <dbReference type="ARBA" id="ARBA00022984"/>
    </source>
</evidence>
<comment type="caution">
    <text evidence="13">The sequence shown here is derived from an EMBL/GenBank/DDBJ whole genome shotgun (WGS) entry which is preliminary data.</text>
</comment>
<dbReference type="EC" id="2.4.1.227" evidence="10"/>
<dbReference type="EMBL" id="MHVH01000005">
    <property type="protein sequence ID" value="OHA90264.1"/>
    <property type="molecule type" value="Genomic_DNA"/>
</dbReference>
<dbReference type="UniPathway" id="UPA00219"/>
<feature type="domain" description="Glycosyltransferase family 28 N-terminal" evidence="11">
    <location>
        <begin position="3"/>
        <end position="150"/>
    </location>
</feature>
<evidence type="ECO:0000256" key="2">
    <source>
        <dbReference type="ARBA" id="ARBA00022618"/>
    </source>
</evidence>
<comment type="caution">
    <text evidence="10">Lacks conserved residue(s) required for the propagation of feature annotation.</text>
</comment>
<evidence type="ECO:0000313" key="13">
    <source>
        <dbReference type="EMBL" id="OHA90264.1"/>
    </source>
</evidence>
<dbReference type="InterPro" id="IPR004276">
    <property type="entry name" value="GlycoTrans_28_N"/>
</dbReference>
<sequence length="381" mass="41750">MRILFTGGGTGGHFYPIISIADELKALAKDKRLLELELFYMSPTPYDAGTLFEHGLEYRKNSAGKLRRSKSGLNLFRNFFDLFKTGWGIITSVVQVFNLYPDVVFGKGGYASFPALLAARILRIPVVIHESDSVPGKVNLWAGKFAQKVAVSYKEAGQFFPPEKTAYTGQPVRREIASPLLEGAREFLGLKEDVPVVLILGGSQGSQKINAAVLEALKELLEKYAVIHQTGGNNFAEVKATAEAVLYGSTHKDRYKPFDYLNTLAMRMAAGLATIVVSRAGSAIFEIASWGAPSIIIPINEKVSHDQHSNAFAYARSGACTVVEEINLSPNILISEIDRLIGDKILTENMKAAAKVFYKPDAAKLVAEEILKIALEHEIEK</sequence>
<keyword evidence="5 10" id="KW-0133">Cell shape</keyword>
<evidence type="ECO:0000256" key="8">
    <source>
        <dbReference type="ARBA" id="ARBA00023306"/>
    </source>
</evidence>
<keyword evidence="4 10" id="KW-0808">Transferase</keyword>
<evidence type="ECO:0000256" key="5">
    <source>
        <dbReference type="ARBA" id="ARBA00022960"/>
    </source>
</evidence>
<dbReference type="Pfam" id="PF03033">
    <property type="entry name" value="Glyco_transf_28"/>
    <property type="match status" value="1"/>
</dbReference>
<keyword evidence="3 10" id="KW-0328">Glycosyltransferase</keyword>
<evidence type="ECO:0000259" key="12">
    <source>
        <dbReference type="Pfam" id="PF04101"/>
    </source>
</evidence>
<evidence type="ECO:0000256" key="3">
    <source>
        <dbReference type="ARBA" id="ARBA00022676"/>
    </source>
</evidence>
<evidence type="ECO:0000259" key="11">
    <source>
        <dbReference type="Pfam" id="PF03033"/>
    </source>
</evidence>
<dbReference type="InterPro" id="IPR006009">
    <property type="entry name" value="GlcNAc_MurG"/>
</dbReference>
<evidence type="ECO:0000256" key="4">
    <source>
        <dbReference type="ARBA" id="ARBA00022679"/>
    </source>
</evidence>
<dbReference type="GO" id="GO:0071555">
    <property type="term" value="P:cell wall organization"/>
    <property type="evidence" value="ECO:0007669"/>
    <property type="project" value="UniProtKB-KW"/>
</dbReference>
<keyword evidence="9 10" id="KW-0961">Cell wall biogenesis/degradation</keyword>
<keyword evidence="8 10" id="KW-0131">Cell cycle</keyword>
<evidence type="ECO:0000313" key="14">
    <source>
        <dbReference type="Proteomes" id="UP000178107"/>
    </source>
</evidence>
<evidence type="ECO:0000256" key="1">
    <source>
        <dbReference type="ARBA" id="ARBA00022475"/>
    </source>
</evidence>
<evidence type="ECO:0000256" key="10">
    <source>
        <dbReference type="HAMAP-Rule" id="MF_00033"/>
    </source>
</evidence>
<keyword evidence="6 10" id="KW-0573">Peptidoglycan synthesis</keyword>
<dbReference type="GO" id="GO:0050511">
    <property type="term" value="F:undecaprenyldiphospho-muramoylpentapeptide beta-N-acetylglucosaminyltransferase activity"/>
    <property type="evidence" value="ECO:0007669"/>
    <property type="project" value="UniProtKB-UniRule"/>
</dbReference>
<accession>A0A1G2SZ49</accession>
<dbReference type="Gene3D" id="3.40.50.2000">
    <property type="entry name" value="Glycogen Phosphorylase B"/>
    <property type="match status" value="2"/>
</dbReference>
<gene>
    <name evidence="10" type="primary">murG</name>
    <name evidence="13" type="ORF">A2838_01510</name>
</gene>
<dbReference type="CDD" id="cd03785">
    <property type="entry name" value="GT28_MurG"/>
    <property type="match status" value="1"/>
</dbReference>
<dbReference type="Pfam" id="PF04101">
    <property type="entry name" value="Glyco_tran_28_C"/>
    <property type="match status" value="1"/>
</dbReference>
<feature type="binding site" evidence="10">
    <location>
        <position position="203"/>
    </location>
    <ligand>
        <name>UDP-N-acetyl-alpha-D-glucosamine</name>
        <dbReference type="ChEBI" id="CHEBI:57705"/>
    </ligand>
</feature>
<comment type="function">
    <text evidence="10">Cell wall formation. Catalyzes the transfer of a GlcNAc subunit on undecaprenyl-pyrophosphoryl-MurNAc-pentapeptide (lipid intermediate I) to form undecaprenyl-pyrophosphoryl-MurNAc-(pentapeptide)GlcNAc (lipid intermediate II).</text>
</comment>
<keyword evidence="2 10" id="KW-0132">Cell division</keyword>
<evidence type="ECO:0000256" key="9">
    <source>
        <dbReference type="ARBA" id="ARBA00023316"/>
    </source>
</evidence>
<dbReference type="HAMAP" id="MF_00033">
    <property type="entry name" value="MurG"/>
    <property type="match status" value="1"/>
</dbReference>
<feature type="domain" description="Glycosyl transferase family 28 C-terminal" evidence="12">
    <location>
        <begin position="196"/>
        <end position="365"/>
    </location>
</feature>
<dbReference type="GO" id="GO:0051991">
    <property type="term" value="F:UDP-N-acetyl-D-glucosamine:N-acetylmuramoyl-L-alanyl-D-glutamyl-meso-2,6-diaminopimelyl-D-alanyl-D-alanine-diphosphoundecaprenol 4-beta-N-acetylglucosaminlytransferase activity"/>
    <property type="evidence" value="ECO:0007669"/>
    <property type="project" value="RHEA"/>
</dbReference>
<feature type="binding site" evidence="10">
    <location>
        <begin position="10"/>
        <end position="12"/>
    </location>
    <ligand>
        <name>UDP-N-acetyl-alpha-D-glucosamine</name>
        <dbReference type="ChEBI" id="CHEBI:57705"/>
    </ligand>
</feature>
<comment type="similarity">
    <text evidence="10">Belongs to the glycosyltransferase 28 family. MurG subfamily.</text>
</comment>
<dbReference type="SUPFAM" id="SSF53756">
    <property type="entry name" value="UDP-Glycosyltransferase/glycogen phosphorylase"/>
    <property type="match status" value="1"/>
</dbReference>
<dbReference type="InterPro" id="IPR007235">
    <property type="entry name" value="Glyco_trans_28_C"/>
</dbReference>
<comment type="catalytic activity">
    <reaction evidence="10">
        <text>di-trans,octa-cis-undecaprenyl diphospho-N-acetyl-alpha-D-muramoyl-L-alanyl-D-glutamyl-meso-2,6-diaminopimeloyl-D-alanyl-D-alanine + UDP-N-acetyl-alpha-D-glucosamine = di-trans,octa-cis-undecaprenyl diphospho-[N-acetyl-alpha-D-glucosaminyl-(1-&gt;4)]-N-acetyl-alpha-D-muramoyl-L-alanyl-D-glutamyl-meso-2,6-diaminopimeloyl-D-alanyl-D-alanine + UDP + H(+)</text>
        <dbReference type="Rhea" id="RHEA:31227"/>
        <dbReference type="ChEBI" id="CHEBI:15378"/>
        <dbReference type="ChEBI" id="CHEBI:57705"/>
        <dbReference type="ChEBI" id="CHEBI:58223"/>
        <dbReference type="ChEBI" id="CHEBI:61387"/>
        <dbReference type="ChEBI" id="CHEBI:61388"/>
        <dbReference type="EC" id="2.4.1.227"/>
    </reaction>
</comment>
<feature type="binding site" evidence="10">
    <location>
        <position position="173"/>
    </location>
    <ligand>
        <name>UDP-N-acetyl-alpha-D-glucosamine</name>
        <dbReference type="ChEBI" id="CHEBI:57705"/>
    </ligand>
</feature>
<dbReference type="PANTHER" id="PTHR21015:SF22">
    <property type="entry name" value="GLYCOSYLTRANSFERASE"/>
    <property type="match status" value="1"/>
</dbReference>